<organism evidence="1 2">
    <name type="scientific">Pseudopedobacter beijingensis</name>
    <dbReference type="NCBI Taxonomy" id="1207056"/>
    <lineage>
        <taxon>Bacteria</taxon>
        <taxon>Pseudomonadati</taxon>
        <taxon>Bacteroidota</taxon>
        <taxon>Sphingobacteriia</taxon>
        <taxon>Sphingobacteriales</taxon>
        <taxon>Sphingobacteriaceae</taxon>
        <taxon>Pseudopedobacter</taxon>
    </lineage>
</organism>
<reference evidence="2" key="1">
    <citation type="journal article" date="2019" name="Int. J. Syst. Evol. Microbiol.">
        <title>The Global Catalogue of Microorganisms (GCM) 10K type strain sequencing project: providing services to taxonomists for standard genome sequencing and annotation.</title>
        <authorList>
            <consortium name="The Broad Institute Genomics Platform"/>
            <consortium name="The Broad Institute Genome Sequencing Center for Infectious Disease"/>
            <person name="Wu L."/>
            <person name="Ma J."/>
        </authorList>
    </citation>
    <scope>NUCLEOTIDE SEQUENCE [LARGE SCALE GENOMIC DNA]</scope>
    <source>
        <strain evidence="2">CCUG 53762</strain>
    </source>
</reference>
<proteinExistence type="predicted"/>
<evidence type="ECO:0000313" key="2">
    <source>
        <dbReference type="Proteomes" id="UP001597118"/>
    </source>
</evidence>
<keyword evidence="2" id="KW-1185">Reference proteome</keyword>
<comment type="caution">
    <text evidence="1">The sequence shown here is derived from an EMBL/GenBank/DDBJ whole genome shotgun (WGS) entry which is preliminary data.</text>
</comment>
<gene>
    <name evidence="1" type="ORF">ACFSAH_18515</name>
</gene>
<dbReference type="RefSeq" id="WP_379664193.1">
    <property type="nucleotide sequence ID" value="NZ_JBHUDG010000050.1"/>
</dbReference>
<name>A0ABW4IHP9_9SPHI</name>
<dbReference type="Pfam" id="PF07751">
    <property type="entry name" value="Abi_2"/>
    <property type="match status" value="1"/>
</dbReference>
<protein>
    <submittedName>
        <fullName evidence="1">Abi family protein</fullName>
    </submittedName>
</protein>
<dbReference type="InterPro" id="IPR011664">
    <property type="entry name" value="Abi_system_AbiD/AbiF-like"/>
</dbReference>
<dbReference type="Proteomes" id="UP001597118">
    <property type="component" value="Unassembled WGS sequence"/>
</dbReference>
<dbReference type="EMBL" id="JBHUDG010000050">
    <property type="protein sequence ID" value="MFD1631872.1"/>
    <property type="molecule type" value="Genomic_DNA"/>
</dbReference>
<accession>A0ABW4IHP9</accession>
<sequence length="297" mass="35294">MAKPERTIQEQIALLQSRNMTFRNIVNAPHFLANISYYRLKGYWWEMQDDKINHHFANGSYFEDVIDIYNFDRNFRLIVFNAIERIEIALRTKLIYQLSLNYGPYWYLNPGIFQDPKRFASFLSKINIDMSNSSEEFIIKHFENHPDELPESWKSLEVLTLGTLSKLYSNLKHQLPEKNIIAKEFGINNQKYLASWLLTITVIRNIIAHHGRLWNRVIINKYDWPPSSPESLLSYIPNNYQRRKIFPILSAIIYMNNKISPGHHIKQELLNLFSQFSAIQLNRMGFPANWQQEPVWQ</sequence>
<evidence type="ECO:0000313" key="1">
    <source>
        <dbReference type="EMBL" id="MFD1631872.1"/>
    </source>
</evidence>